<feature type="transmembrane region" description="Helical" evidence="1">
    <location>
        <begin position="28"/>
        <end position="45"/>
    </location>
</feature>
<keyword evidence="1" id="KW-0812">Transmembrane</keyword>
<dbReference type="EMBL" id="WUML01000023">
    <property type="protein sequence ID" value="MXO02476.1"/>
    <property type="molecule type" value="Genomic_DNA"/>
</dbReference>
<gene>
    <name evidence="2" type="ORF">GR156_19345</name>
</gene>
<dbReference type="OrthoDB" id="9909021at2"/>
<dbReference type="Proteomes" id="UP000440304">
    <property type="component" value="Unassembled WGS sequence"/>
</dbReference>
<reference evidence="2 3" key="1">
    <citation type="submission" date="2019-12" db="EMBL/GenBank/DDBJ databases">
        <title>Shinella granuli gen. nov., sp. nov., and proposal of the reclassification of Zoogloea ramigera ATCC 19623 as Shinella zoogloeoides sp. nov.</title>
        <authorList>
            <person name="Gao J."/>
        </authorList>
    </citation>
    <scope>NUCLEOTIDE SEQUENCE [LARGE SCALE GENOMIC DNA]</scope>
    <source>
        <strain evidence="2 3">DSM 287</strain>
    </source>
</reference>
<comment type="caution">
    <text evidence="2">The sequence shown here is derived from an EMBL/GenBank/DDBJ whole genome shotgun (WGS) entry which is preliminary data.</text>
</comment>
<evidence type="ECO:0000313" key="3">
    <source>
        <dbReference type="Proteomes" id="UP000440304"/>
    </source>
</evidence>
<dbReference type="AlphaFoldDB" id="A0A6N8TJQ4"/>
<keyword evidence="1" id="KW-0472">Membrane</keyword>
<dbReference type="RefSeq" id="WP_160787769.1">
    <property type="nucleotide sequence ID" value="NZ_JBHSTY010000022.1"/>
</dbReference>
<name>A0A6N8TJQ4_SHIZO</name>
<keyword evidence="1" id="KW-1133">Transmembrane helix</keyword>
<evidence type="ECO:0000313" key="2">
    <source>
        <dbReference type="EMBL" id="MXO02476.1"/>
    </source>
</evidence>
<sequence length="46" mass="5201">MKDDYLASTKVKTKEEARASRVQLRGDLLFFVLLIGISGLAIAYLW</sequence>
<accession>A0A6N8TJQ4</accession>
<protein>
    <submittedName>
        <fullName evidence="2">Uncharacterized protein</fullName>
    </submittedName>
</protein>
<proteinExistence type="predicted"/>
<organism evidence="2 3">
    <name type="scientific">Shinella zoogloeoides</name>
    <name type="common">Crabtreella saccharophila</name>
    <dbReference type="NCBI Taxonomy" id="352475"/>
    <lineage>
        <taxon>Bacteria</taxon>
        <taxon>Pseudomonadati</taxon>
        <taxon>Pseudomonadota</taxon>
        <taxon>Alphaproteobacteria</taxon>
        <taxon>Hyphomicrobiales</taxon>
        <taxon>Rhizobiaceae</taxon>
        <taxon>Shinella</taxon>
    </lineage>
</organism>
<evidence type="ECO:0000256" key="1">
    <source>
        <dbReference type="SAM" id="Phobius"/>
    </source>
</evidence>